<dbReference type="Gene3D" id="2.30.330.10">
    <property type="entry name" value="SpoA-like"/>
    <property type="match status" value="1"/>
</dbReference>
<dbReference type="GO" id="GO:0030254">
    <property type="term" value="P:protein secretion by the type III secretion system"/>
    <property type="evidence" value="ECO:0007669"/>
    <property type="project" value="InterPro"/>
</dbReference>
<dbReference type="SUPFAM" id="SSF101801">
    <property type="entry name" value="Surface presentation of antigens (SPOA)"/>
    <property type="match status" value="1"/>
</dbReference>
<sequence>MAYSTAELRGMEAAAEHAATHDAAHGVGQAALRVEEIGDTEELRERDHAGGVSEADAASGHRTVARPKHEAAAPAAQTTLPRVSPATTHTATAATTPTAPISTLPLRAVAPLAARVTRLVCDAGTARRLERELAIAAWQATLEASSDSNSDTFEQPGVLDLAHPAGPIRVLFDLAEYPALYIAALPDGLRPATPGDTARALRIAVAGVLLEPLLKRLEALGLAGMHVTQLARGIPPALNEPDPRNCAAFSVTFSLDGTRHCARVLLTAPVIDALEALQAACTVRHTPRAFATHAASQLTQSAPAFADCMVPGRLILGSRRLPVDTLRALEAGDVLLRSLPASLRALLPGSGRDAHEADEAGAAPAAGGHVAPFAQPANATVAWGSPGLMRVHAQVNLEGRRLSLTKEPIMTDELDPVRPDDLLAPDQHSSPIEIGELDLPVQFEVDTVALPLSQLYALRPGYVLELPTPVAEAQLKLVTHGQTIGYGELVTVGDHLGIRILRMAHGDGPVQ</sequence>
<organism evidence="4">
    <name type="scientific">Burkholderia sp. (strain CCGE1003)</name>
    <dbReference type="NCBI Taxonomy" id="640512"/>
    <lineage>
        <taxon>Bacteria</taxon>
        <taxon>Pseudomonadati</taxon>
        <taxon>Pseudomonadota</taxon>
        <taxon>Betaproteobacteria</taxon>
        <taxon>Burkholderiales</taxon>
        <taxon>Burkholderiaceae</taxon>
        <taxon>Burkholderia</taxon>
    </lineage>
</organism>
<evidence type="ECO:0000259" key="3">
    <source>
        <dbReference type="Pfam" id="PF01052"/>
    </source>
</evidence>
<accession>E1TI73</accession>
<dbReference type="AlphaFoldDB" id="E1TI73"/>
<dbReference type="STRING" id="640512.BC1003_3641"/>
<dbReference type="EMBL" id="CP002218">
    <property type="protein sequence ID" value="ADN59581.1"/>
    <property type="molecule type" value="Genomic_DNA"/>
</dbReference>
<dbReference type="InterPro" id="IPR013385">
    <property type="entry name" value="T3SS_SpaO/YscQ/SpaO"/>
</dbReference>
<reference evidence="4" key="1">
    <citation type="submission" date="2010-09" db="EMBL/GenBank/DDBJ databases">
        <title>Complete sequence of chromosome2 of Burkholderia sp. CCGE1003.</title>
        <authorList>
            <consortium name="US DOE Joint Genome Institute"/>
            <person name="Lucas S."/>
            <person name="Copeland A."/>
            <person name="Lapidus A."/>
            <person name="Cheng J.-F."/>
            <person name="Bruce D."/>
            <person name="Goodwin L."/>
            <person name="Pitluck S."/>
            <person name="Daligault H."/>
            <person name="Davenport K."/>
            <person name="Detter J.C."/>
            <person name="Han C."/>
            <person name="Tapia R."/>
            <person name="Land M."/>
            <person name="Hauser L."/>
            <person name="Jeffries C."/>
            <person name="Kyrpides N."/>
            <person name="Ivanova N."/>
            <person name="Ovchinnikova G."/>
            <person name="Martinez-Romero E."/>
            <person name="Rogel M.A."/>
            <person name="Auchtung J."/>
            <person name="Tiedje J.M."/>
            <person name="Woyke T."/>
        </authorList>
    </citation>
    <scope>NUCLEOTIDE SEQUENCE</scope>
    <source>
        <strain evidence="4">CCGE1003</strain>
    </source>
</reference>
<comment type="similarity">
    <text evidence="1">Belongs to the FliN/MopA/SpaO family.</text>
</comment>
<dbReference type="KEGG" id="bgf:BC1003_3641"/>
<feature type="region of interest" description="Disordered" evidence="2">
    <location>
        <begin position="1"/>
        <end position="26"/>
    </location>
</feature>
<dbReference type="InterPro" id="IPR036429">
    <property type="entry name" value="SpoA-like_sf"/>
</dbReference>
<feature type="compositionally biased region" description="Basic and acidic residues" evidence="2">
    <location>
        <begin position="14"/>
        <end position="24"/>
    </location>
</feature>
<dbReference type="HOGENOM" id="CLU_028386_0_0_4"/>
<evidence type="ECO:0000256" key="1">
    <source>
        <dbReference type="ARBA" id="ARBA00009226"/>
    </source>
</evidence>
<evidence type="ECO:0000256" key="2">
    <source>
        <dbReference type="SAM" id="MobiDB-lite"/>
    </source>
</evidence>
<protein>
    <submittedName>
        <fullName evidence="4">Type III secretion system apparatus protein YscQ/HrcQ</fullName>
    </submittedName>
</protein>
<dbReference type="GO" id="GO:0071978">
    <property type="term" value="P:bacterial-type flagellum-dependent swarming motility"/>
    <property type="evidence" value="ECO:0007669"/>
    <property type="project" value="TreeGrafter"/>
</dbReference>
<feature type="domain" description="Flagellar motor switch protein FliN-like C-terminal" evidence="3">
    <location>
        <begin position="434"/>
        <end position="503"/>
    </location>
</feature>
<proteinExistence type="inferred from homology"/>
<gene>
    <name evidence="4" type="ordered locus">BC1003_3641</name>
</gene>
<dbReference type="GO" id="GO:0050918">
    <property type="term" value="P:positive chemotaxis"/>
    <property type="evidence" value="ECO:0007669"/>
    <property type="project" value="TreeGrafter"/>
</dbReference>
<dbReference type="NCBIfam" id="TIGR02551">
    <property type="entry name" value="SpaO_YscQ"/>
    <property type="match status" value="1"/>
</dbReference>
<name>E1TI73_BURSG</name>
<dbReference type="Pfam" id="PF01052">
    <property type="entry name" value="FliMN_C"/>
    <property type="match status" value="1"/>
</dbReference>
<feature type="region of interest" description="Disordered" evidence="2">
    <location>
        <begin position="41"/>
        <end position="95"/>
    </location>
</feature>
<dbReference type="PANTHER" id="PTHR30034">
    <property type="entry name" value="FLAGELLAR MOTOR SWITCH PROTEIN FLIM"/>
    <property type="match status" value="1"/>
</dbReference>
<dbReference type="PANTHER" id="PTHR30034:SF6">
    <property type="entry name" value="YOP PROTEINS TRANSLOCATION PROTEIN Q"/>
    <property type="match status" value="1"/>
</dbReference>
<dbReference type="InterPro" id="IPR001543">
    <property type="entry name" value="FliN-like_C"/>
</dbReference>
<feature type="compositionally biased region" description="Low complexity" evidence="2">
    <location>
        <begin position="85"/>
        <end position="95"/>
    </location>
</feature>
<dbReference type="eggNOG" id="COG1886">
    <property type="taxonomic scope" value="Bacteria"/>
</dbReference>
<evidence type="ECO:0000313" key="4">
    <source>
        <dbReference type="EMBL" id="ADN59581.1"/>
    </source>
</evidence>